<evidence type="ECO:0000313" key="2">
    <source>
        <dbReference type="EMBL" id="RZB68645.1"/>
    </source>
</evidence>
<gene>
    <name evidence="2" type="ORF">D0Y65_038423</name>
</gene>
<feature type="non-terminal residue" evidence="2">
    <location>
        <position position="52"/>
    </location>
</feature>
<reference evidence="2 3" key="1">
    <citation type="submission" date="2018-09" db="EMBL/GenBank/DDBJ databases">
        <title>A high-quality reference genome of wild soybean provides a powerful tool to mine soybean genomes.</title>
        <authorList>
            <person name="Xie M."/>
            <person name="Chung C.Y.L."/>
            <person name="Li M.-W."/>
            <person name="Wong F.-L."/>
            <person name="Chan T.-F."/>
            <person name="Lam H.-M."/>
        </authorList>
    </citation>
    <scope>NUCLEOTIDE SEQUENCE [LARGE SCALE GENOMIC DNA]</scope>
    <source>
        <strain evidence="3">cv. W05</strain>
        <tissue evidence="2">Hypocotyl of etiolated seedlings</tissue>
    </source>
</reference>
<evidence type="ECO:0000313" key="3">
    <source>
        <dbReference type="Proteomes" id="UP000289340"/>
    </source>
</evidence>
<feature type="compositionally biased region" description="Polar residues" evidence="1">
    <location>
        <begin position="18"/>
        <end position="52"/>
    </location>
</feature>
<comment type="caution">
    <text evidence="2">The sequence shown here is derived from an EMBL/GenBank/DDBJ whole genome shotgun (WGS) entry which is preliminary data.</text>
</comment>
<evidence type="ECO:0000256" key="1">
    <source>
        <dbReference type="SAM" id="MobiDB-lite"/>
    </source>
</evidence>
<sequence length="52" mass="4866">SSAGASSPAVPMNVGSIDGSSHGQVSKAASLSCVGSQPPWTSLSTSAGGSAF</sequence>
<feature type="region of interest" description="Disordered" evidence="1">
    <location>
        <begin position="1"/>
        <end position="52"/>
    </location>
</feature>
<organism evidence="2 3">
    <name type="scientific">Glycine soja</name>
    <name type="common">Wild soybean</name>
    <dbReference type="NCBI Taxonomy" id="3848"/>
    <lineage>
        <taxon>Eukaryota</taxon>
        <taxon>Viridiplantae</taxon>
        <taxon>Streptophyta</taxon>
        <taxon>Embryophyta</taxon>
        <taxon>Tracheophyta</taxon>
        <taxon>Spermatophyta</taxon>
        <taxon>Magnoliopsida</taxon>
        <taxon>eudicotyledons</taxon>
        <taxon>Gunneridae</taxon>
        <taxon>Pentapetalae</taxon>
        <taxon>rosids</taxon>
        <taxon>fabids</taxon>
        <taxon>Fabales</taxon>
        <taxon>Fabaceae</taxon>
        <taxon>Papilionoideae</taxon>
        <taxon>50 kb inversion clade</taxon>
        <taxon>NPAAA clade</taxon>
        <taxon>indigoferoid/millettioid clade</taxon>
        <taxon>Phaseoleae</taxon>
        <taxon>Glycine</taxon>
        <taxon>Glycine subgen. Soja</taxon>
    </lineage>
</organism>
<proteinExistence type="predicted"/>
<name>A0A445H4W8_GLYSO</name>
<dbReference type="Proteomes" id="UP000289340">
    <property type="component" value="Chromosome 14"/>
</dbReference>
<dbReference type="AlphaFoldDB" id="A0A445H4W8"/>
<dbReference type="EMBL" id="QZWG01000014">
    <property type="protein sequence ID" value="RZB68645.1"/>
    <property type="molecule type" value="Genomic_DNA"/>
</dbReference>
<keyword evidence="3" id="KW-1185">Reference proteome</keyword>
<accession>A0A445H4W8</accession>
<feature type="non-terminal residue" evidence="2">
    <location>
        <position position="1"/>
    </location>
</feature>
<protein>
    <submittedName>
        <fullName evidence="2">Uncharacterized protein</fullName>
    </submittedName>
</protein>